<keyword evidence="3" id="KW-0676">Redox-active center</keyword>
<evidence type="ECO:0000259" key="5">
    <source>
        <dbReference type="PROSITE" id="PS51352"/>
    </source>
</evidence>
<feature type="chain" id="PRO_5019509209" evidence="4">
    <location>
        <begin position="26"/>
        <end position="189"/>
    </location>
</feature>
<organism evidence="6 7">
    <name type="scientific">Cinnamomum micranthum f. kanehirae</name>
    <dbReference type="NCBI Taxonomy" id="337451"/>
    <lineage>
        <taxon>Eukaryota</taxon>
        <taxon>Viridiplantae</taxon>
        <taxon>Streptophyta</taxon>
        <taxon>Embryophyta</taxon>
        <taxon>Tracheophyta</taxon>
        <taxon>Spermatophyta</taxon>
        <taxon>Magnoliopsida</taxon>
        <taxon>Magnoliidae</taxon>
        <taxon>Laurales</taxon>
        <taxon>Lauraceae</taxon>
        <taxon>Cinnamomum</taxon>
    </lineage>
</organism>
<gene>
    <name evidence="6" type="ORF">CKAN_01457200</name>
</gene>
<feature type="domain" description="Thioredoxin" evidence="5">
    <location>
        <begin position="69"/>
        <end position="187"/>
    </location>
</feature>
<name>A0A443P4J8_9MAGN</name>
<dbReference type="Proteomes" id="UP000283530">
    <property type="component" value="Unassembled WGS sequence"/>
</dbReference>
<dbReference type="EMBL" id="QPKB01000005">
    <property type="protein sequence ID" value="RWR85700.1"/>
    <property type="molecule type" value="Genomic_DNA"/>
</dbReference>
<reference evidence="6 7" key="1">
    <citation type="journal article" date="2019" name="Nat. Plants">
        <title>Stout camphor tree genome fills gaps in understanding of flowering plant genome evolution.</title>
        <authorList>
            <person name="Chaw S.M."/>
            <person name="Liu Y.C."/>
            <person name="Wu Y.W."/>
            <person name="Wang H.Y."/>
            <person name="Lin C.I."/>
            <person name="Wu C.S."/>
            <person name="Ke H.M."/>
            <person name="Chang L.Y."/>
            <person name="Hsu C.Y."/>
            <person name="Yang H.T."/>
            <person name="Sudianto E."/>
            <person name="Hsu M.H."/>
            <person name="Wu K.P."/>
            <person name="Wang L.N."/>
            <person name="Leebens-Mack J.H."/>
            <person name="Tsai I.J."/>
        </authorList>
    </citation>
    <scope>NUCLEOTIDE SEQUENCE [LARGE SCALE GENOMIC DNA]</scope>
    <source>
        <strain evidence="7">cv. Chaw 1501</strain>
        <tissue evidence="6">Young leaves</tissue>
    </source>
</reference>
<keyword evidence="2" id="KW-1015">Disulfide bond</keyword>
<evidence type="ECO:0000256" key="1">
    <source>
        <dbReference type="ARBA" id="ARBA00022982"/>
    </source>
</evidence>
<keyword evidence="1" id="KW-0813">Transport</keyword>
<evidence type="ECO:0000313" key="7">
    <source>
        <dbReference type="Proteomes" id="UP000283530"/>
    </source>
</evidence>
<accession>A0A443P4J8</accession>
<dbReference type="Gene3D" id="3.40.30.10">
    <property type="entry name" value="Glutaredoxin"/>
    <property type="match status" value="1"/>
</dbReference>
<dbReference type="STRING" id="337451.A0A443P4J8"/>
<dbReference type="OrthoDB" id="2121326at2759"/>
<sequence>MGRLRFSIVRPSLLLPLLFNSSIQSTSPNAPYISPLKTLAFQITPPLLTPLFSSSSHTSPDLFFSTSRPFSSSSGPSNIVTIESDEELNSSLNKVQDDSLPAIFYFTAVWCGPCKFISPFVEELSKKYPHVKTYKIDIDKEGLGNTLSKLKIYSVPTFHFFQNGKRATEIVGADITQLKDTMEKLYKQD</sequence>
<comment type="caution">
    <text evidence="6">The sequence shown here is derived from an EMBL/GenBank/DDBJ whole genome shotgun (WGS) entry which is preliminary data.</text>
</comment>
<evidence type="ECO:0000313" key="6">
    <source>
        <dbReference type="EMBL" id="RWR85700.1"/>
    </source>
</evidence>
<evidence type="ECO:0000256" key="3">
    <source>
        <dbReference type="ARBA" id="ARBA00023284"/>
    </source>
</evidence>
<dbReference type="FunFam" id="3.40.30.10:FF:000245">
    <property type="entry name" value="Thioredoxin"/>
    <property type="match status" value="1"/>
</dbReference>
<dbReference type="InterPro" id="IPR036249">
    <property type="entry name" value="Thioredoxin-like_sf"/>
</dbReference>
<evidence type="ECO:0000256" key="2">
    <source>
        <dbReference type="ARBA" id="ARBA00023157"/>
    </source>
</evidence>
<dbReference type="PROSITE" id="PS51352">
    <property type="entry name" value="THIOREDOXIN_2"/>
    <property type="match status" value="1"/>
</dbReference>
<dbReference type="InterPro" id="IPR013766">
    <property type="entry name" value="Thioredoxin_domain"/>
</dbReference>
<dbReference type="PANTHER" id="PTHR46115">
    <property type="entry name" value="THIOREDOXIN-LIKE PROTEIN 1"/>
    <property type="match status" value="1"/>
</dbReference>
<dbReference type="CDD" id="cd02947">
    <property type="entry name" value="TRX_family"/>
    <property type="match status" value="1"/>
</dbReference>
<keyword evidence="4" id="KW-0732">Signal</keyword>
<keyword evidence="1" id="KW-0249">Electron transport</keyword>
<feature type="signal peptide" evidence="4">
    <location>
        <begin position="1"/>
        <end position="25"/>
    </location>
</feature>
<proteinExistence type="predicted"/>
<protein>
    <submittedName>
        <fullName evidence="6">Thioredoxin O, mitochondrial-like protein isoform X2</fullName>
    </submittedName>
</protein>
<keyword evidence="7" id="KW-1185">Reference proteome</keyword>
<dbReference type="SUPFAM" id="SSF52833">
    <property type="entry name" value="Thioredoxin-like"/>
    <property type="match status" value="1"/>
</dbReference>
<dbReference type="Pfam" id="PF00085">
    <property type="entry name" value="Thioredoxin"/>
    <property type="match status" value="1"/>
</dbReference>
<dbReference type="AlphaFoldDB" id="A0A443P4J8"/>
<evidence type="ECO:0000256" key="4">
    <source>
        <dbReference type="SAM" id="SignalP"/>
    </source>
</evidence>